<dbReference type="Pfam" id="PF13613">
    <property type="entry name" value="HTH_Tnp_4"/>
    <property type="match status" value="1"/>
</dbReference>
<sequence>MLTTSLTWNRPRTKPHKLTLTKAQKATLLLYLRHNQAEETLAENFKVSQPTISRIITTVETAPLHVLTPAVPSIPQALLNVYGTVIVDGTIVPTDN</sequence>
<reference evidence="2" key="1">
    <citation type="submission" date="2017-10" db="EMBL/GenBank/DDBJ databases">
        <title>Kefir isolates.</title>
        <authorList>
            <person name="Kim Y."/>
            <person name="Blasche S."/>
        </authorList>
    </citation>
    <scope>NUCLEOTIDE SEQUENCE [LARGE SCALE GENOMIC DNA]</scope>
    <source>
        <strain evidence="2">OG2-2</strain>
    </source>
</reference>
<organism evidence="2 3">
    <name type="scientific">Rothia dentocariosa</name>
    <dbReference type="NCBI Taxonomy" id="2047"/>
    <lineage>
        <taxon>Bacteria</taxon>
        <taxon>Bacillati</taxon>
        <taxon>Actinomycetota</taxon>
        <taxon>Actinomycetes</taxon>
        <taxon>Micrococcales</taxon>
        <taxon>Micrococcaceae</taxon>
        <taxon>Rothia</taxon>
    </lineage>
</organism>
<evidence type="ECO:0000313" key="2">
    <source>
        <dbReference type="EMBL" id="PEN15725.1"/>
    </source>
</evidence>
<accession>A0A2A8D433</accession>
<protein>
    <submittedName>
        <fullName evidence="2">DDE transposase family protein</fullName>
    </submittedName>
</protein>
<evidence type="ECO:0000313" key="3">
    <source>
        <dbReference type="Proteomes" id="UP000219947"/>
    </source>
</evidence>
<dbReference type="Proteomes" id="UP000219947">
    <property type="component" value="Unassembled WGS sequence"/>
</dbReference>
<evidence type="ECO:0000259" key="1">
    <source>
        <dbReference type="Pfam" id="PF13613"/>
    </source>
</evidence>
<dbReference type="RefSeq" id="WP_048779876.1">
    <property type="nucleotide sequence ID" value="NZ_CAKARO010000005.1"/>
</dbReference>
<dbReference type="InterPro" id="IPR027805">
    <property type="entry name" value="Transposase_HTH_dom"/>
</dbReference>
<name>A0A2A8D433_9MICC</name>
<feature type="domain" description="Transposase Helix-turn-helix" evidence="1">
    <location>
        <begin position="28"/>
        <end position="61"/>
    </location>
</feature>
<dbReference type="AlphaFoldDB" id="A0A2A8D433"/>
<proteinExistence type="predicted"/>
<dbReference type="EMBL" id="PDEV01000004">
    <property type="protein sequence ID" value="PEN15725.1"/>
    <property type="molecule type" value="Genomic_DNA"/>
</dbReference>
<keyword evidence="3" id="KW-1185">Reference proteome</keyword>
<comment type="caution">
    <text evidence="2">The sequence shown here is derived from an EMBL/GenBank/DDBJ whole genome shotgun (WGS) entry which is preliminary data.</text>
</comment>
<gene>
    <name evidence="2" type="ORF">CRM92_08955</name>
</gene>